<dbReference type="InterPro" id="IPR020471">
    <property type="entry name" value="AKR"/>
</dbReference>
<dbReference type="PATRIC" id="fig|52.7.peg.8840"/>
<sequence>MDYRYLGGSGFKVPVLTFGTGTFGGGNEFFKAWGTSGVEEATRLVDVCLDAGLTMFDSADIYSNGLAEEILGKAIAGRRDKVLISTKGTFRHGEGPNDVGSSRFHLVRSVEASLRRLGTDYIDLYQLHGFDAHTPIEEALGTLDDLVRAGKIRYIGASNFSGWHLMKSLAISEKYGLSRYVAHQAYYSLVGRDYEWELMPLGLDQKVGAVVWSPLGWARLTGKFRRGQPVPEGTRLLSKANVDMGPPIPEEYLYTVVDALDAVAAETGKTLPQIALNWLLQRPTVSTLVIGARNEEQLRQNLGAVGWNLSAEQVARLDAASQVTSAYPYWHQRGFAERNPFPTG</sequence>
<dbReference type="AlphaFoldDB" id="A0A0K1ESF8"/>
<dbReference type="GO" id="GO:0005829">
    <property type="term" value="C:cytosol"/>
    <property type="evidence" value="ECO:0007669"/>
    <property type="project" value="TreeGrafter"/>
</dbReference>
<evidence type="ECO:0000259" key="2">
    <source>
        <dbReference type="Pfam" id="PF00248"/>
    </source>
</evidence>
<keyword evidence="1" id="KW-0560">Oxidoreductase</keyword>
<reference evidence="3 4" key="1">
    <citation type="submission" date="2015-07" db="EMBL/GenBank/DDBJ databases">
        <title>Genome analysis of myxobacterium Chondromyces crocatus Cm c5 reveals a high potential for natural compound synthesis and the genetic basis for the loss of fruiting body formation.</title>
        <authorList>
            <person name="Zaburannyi N."/>
            <person name="Bunk B."/>
            <person name="Maier J."/>
            <person name="Overmann J."/>
            <person name="Mueller R."/>
        </authorList>
    </citation>
    <scope>NUCLEOTIDE SEQUENCE [LARGE SCALE GENOMIC DNA]</scope>
    <source>
        <strain evidence="3 4">Cm c5</strain>
    </source>
</reference>
<dbReference type="InterPro" id="IPR023210">
    <property type="entry name" value="NADP_OxRdtase_dom"/>
</dbReference>
<dbReference type="PRINTS" id="PR00069">
    <property type="entry name" value="ALDKETRDTASE"/>
</dbReference>
<dbReference type="RefSeq" id="WP_050435218.1">
    <property type="nucleotide sequence ID" value="NZ_CP012159.1"/>
</dbReference>
<gene>
    <name evidence="3" type="ORF">CMC5_080380</name>
</gene>
<dbReference type="GO" id="GO:0016491">
    <property type="term" value="F:oxidoreductase activity"/>
    <property type="evidence" value="ECO:0007669"/>
    <property type="project" value="UniProtKB-KW"/>
</dbReference>
<dbReference type="CDD" id="cd19091">
    <property type="entry name" value="AKR_PsAKR"/>
    <property type="match status" value="1"/>
</dbReference>
<dbReference type="SUPFAM" id="SSF51430">
    <property type="entry name" value="NAD(P)-linked oxidoreductase"/>
    <property type="match status" value="1"/>
</dbReference>
<evidence type="ECO:0000313" key="3">
    <source>
        <dbReference type="EMBL" id="AKT43801.1"/>
    </source>
</evidence>
<dbReference type="OrthoDB" id="5523216at2"/>
<dbReference type="PANTHER" id="PTHR43364">
    <property type="entry name" value="NADH-SPECIFIC METHYLGLYOXAL REDUCTASE-RELATED"/>
    <property type="match status" value="1"/>
</dbReference>
<dbReference type="Gene3D" id="3.20.20.100">
    <property type="entry name" value="NADP-dependent oxidoreductase domain"/>
    <property type="match status" value="1"/>
</dbReference>
<dbReference type="FunFam" id="3.20.20.100:FF:000004">
    <property type="entry name" value="Oxidoreductase, aldo/keto reductase"/>
    <property type="match status" value="1"/>
</dbReference>
<feature type="domain" description="NADP-dependent oxidoreductase" evidence="2">
    <location>
        <begin position="16"/>
        <end position="320"/>
    </location>
</feature>
<name>A0A0K1ESF8_CHOCO</name>
<dbReference type="PANTHER" id="PTHR43364:SF18">
    <property type="entry name" value="OXIDOREDUCTASE"/>
    <property type="match status" value="1"/>
</dbReference>
<dbReference type="EMBL" id="CP012159">
    <property type="protein sequence ID" value="AKT43801.1"/>
    <property type="molecule type" value="Genomic_DNA"/>
</dbReference>
<proteinExistence type="predicted"/>
<dbReference type="InterPro" id="IPR036812">
    <property type="entry name" value="NAD(P)_OxRdtase_dom_sf"/>
</dbReference>
<organism evidence="3 4">
    <name type="scientific">Chondromyces crocatus</name>
    <dbReference type="NCBI Taxonomy" id="52"/>
    <lineage>
        <taxon>Bacteria</taxon>
        <taxon>Pseudomonadati</taxon>
        <taxon>Myxococcota</taxon>
        <taxon>Polyangia</taxon>
        <taxon>Polyangiales</taxon>
        <taxon>Polyangiaceae</taxon>
        <taxon>Chondromyces</taxon>
    </lineage>
</organism>
<dbReference type="STRING" id="52.CMC5_080380"/>
<dbReference type="Proteomes" id="UP000067626">
    <property type="component" value="Chromosome"/>
</dbReference>
<accession>A0A0K1ESF8</accession>
<dbReference type="KEGG" id="ccro:CMC5_080380"/>
<protein>
    <submittedName>
        <fullName evidence="3">Aldo/keto reductase</fullName>
    </submittedName>
</protein>
<evidence type="ECO:0000313" key="4">
    <source>
        <dbReference type="Proteomes" id="UP000067626"/>
    </source>
</evidence>
<dbReference type="InterPro" id="IPR050523">
    <property type="entry name" value="AKR_Detox_Biosynth"/>
</dbReference>
<evidence type="ECO:0000256" key="1">
    <source>
        <dbReference type="ARBA" id="ARBA00023002"/>
    </source>
</evidence>
<dbReference type="Pfam" id="PF00248">
    <property type="entry name" value="Aldo_ket_red"/>
    <property type="match status" value="1"/>
</dbReference>
<keyword evidence="4" id="KW-1185">Reference proteome</keyword>